<dbReference type="RefSeq" id="WP_305005749.1">
    <property type="nucleotide sequence ID" value="NZ_JAUQSY010000004.1"/>
</dbReference>
<dbReference type="EMBL" id="JAUQSY010000004">
    <property type="protein sequence ID" value="MDO7874432.1"/>
    <property type="molecule type" value="Genomic_DNA"/>
</dbReference>
<accession>A0ABT9B820</accession>
<keyword evidence="1" id="KW-0732">Signal</keyword>
<reference evidence="2" key="1">
    <citation type="submission" date="2023-07" db="EMBL/GenBank/DDBJ databases">
        <authorList>
            <person name="Kim M.K."/>
        </authorList>
    </citation>
    <scope>NUCLEOTIDE SEQUENCE</scope>
    <source>
        <strain evidence="2">ASUV-10-1</strain>
    </source>
</reference>
<proteinExistence type="predicted"/>
<organism evidence="2 3">
    <name type="scientific">Hymenobacter aranciens</name>
    <dbReference type="NCBI Taxonomy" id="3063996"/>
    <lineage>
        <taxon>Bacteria</taxon>
        <taxon>Pseudomonadati</taxon>
        <taxon>Bacteroidota</taxon>
        <taxon>Cytophagia</taxon>
        <taxon>Cytophagales</taxon>
        <taxon>Hymenobacteraceae</taxon>
        <taxon>Hymenobacter</taxon>
    </lineage>
</organism>
<sequence length="206" mass="23358">MKTRLLLGVLCLLAGPLRAQPQLAQRTDAPTAAPVLVPIPAAVAQACQRYLPETAANPAAVWTAYGSYAATNPTHPPLAFEVTTQLIRTDPRWVDTFILHKVDTLCCTLTAIFDSPGRLRYHEREVAPDTLPLPVRRAMQRVRQHTYANGEIVLVVGIYDPDNRNRSRRIRYKVWLYSPQILDRPGEPCEFWRSGRPIFYKNPVFR</sequence>
<name>A0ABT9B820_9BACT</name>
<evidence type="ECO:0000313" key="2">
    <source>
        <dbReference type="EMBL" id="MDO7874432.1"/>
    </source>
</evidence>
<comment type="caution">
    <text evidence="2">The sequence shown here is derived from an EMBL/GenBank/DDBJ whole genome shotgun (WGS) entry which is preliminary data.</text>
</comment>
<keyword evidence="3" id="KW-1185">Reference proteome</keyword>
<evidence type="ECO:0000313" key="3">
    <source>
        <dbReference type="Proteomes" id="UP001176429"/>
    </source>
</evidence>
<protein>
    <submittedName>
        <fullName evidence="2">Uncharacterized protein</fullName>
    </submittedName>
</protein>
<feature type="chain" id="PRO_5046391403" evidence="1">
    <location>
        <begin position="20"/>
        <end position="206"/>
    </location>
</feature>
<feature type="signal peptide" evidence="1">
    <location>
        <begin position="1"/>
        <end position="19"/>
    </location>
</feature>
<gene>
    <name evidence="2" type="ORF">Q5H93_06780</name>
</gene>
<evidence type="ECO:0000256" key="1">
    <source>
        <dbReference type="SAM" id="SignalP"/>
    </source>
</evidence>
<dbReference type="Proteomes" id="UP001176429">
    <property type="component" value="Unassembled WGS sequence"/>
</dbReference>